<organism evidence="1 2">
    <name type="scientific">Tritrichomonas musculus</name>
    <dbReference type="NCBI Taxonomy" id="1915356"/>
    <lineage>
        <taxon>Eukaryota</taxon>
        <taxon>Metamonada</taxon>
        <taxon>Parabasalia</taxon>
        <taxon>Tritrichomonadida</taxon>
        <taxon>Tritrichomonadidae</taxon>
        <taxon>Tritrichomonas</taxon>
    </lineage>
</organism>
<evidence type="ECO:0008006" key="3">
    <source>
        <dbReference type="Google" id="ProtNLM"/>
    </source>
</evidence>
<proteinExistence type="predicted"/>
<dbReference type="EMBL" id="JAPFFF010000006">
    <property type="protein sequence ID" value="KAK8888504.1"/>
    <property type="molecule type" value="Genomic_DNA"/>
</dbReference>
<gene>
    <name evidence="1" type="ORF">M9Y10_039583</name>
</gene>
<keyword evidence="2" id="KW-1185">Reference proteome</keyword>
<sequence length="582" mass="67684">MNALNSTQMMLGTIESFQIETKDLRKYDYDRAANFVIKPQGSDWSFRLLSIFINELTGFAFDRKNGCRAQKHQSGSSYTFMRVFSIEKPNQYFLINIDLSIIVKASKAIIDSWTSKKVKEHWFKRFYEVKLNLNGFKAFLTNSSLIFYSNVQFSSLFHSFAASFVDMNVAPRSDETSQIYSFYDSFLSSKNYKKADLESLKKDCQGYLLLYLTENNNTGKSLDIVSTKDHSYYILGGTYFSAFASDIIKNPNVQGLMLDTTWSVFNKYVTSFPTAICSNVGLPVGFQFGLTEDKKIYTDFFNNFKNSQGFPIEEYIRIIESDQGKSLIAAVEELGLHHLSCLRHFLVSLKRRKYSYQIGNLVSATCLKDFNNLRKIYRNSWKNITDAKELALLNKYLNKAGLEFANNDILIIDQQKWSEISMLERPAFQMPSCTNQIESGHGHLNEQTPRRNDIWHSLKRVIEEIHKRCNNYEENFFHNYARYKRKIRYIKNCTPDDVMNAQIKYYHTVKETMSCDCGEARLMSEMLKTTLPCSHLFSLGVPFPEIQPPKIERINQTGGELFVEYRFIKSEEVKIDHDYYIE</sequence>
<evidence type="ECO:0000313" key="2">
    <source>
        <dbReference type="Proteomes" id="UP001470230"/>
    </source>
</evidence>
<evidence type="ECO:0000313" key="1">
    <source>
        <dbReference type="EMBL" id="KAK8888504.1"/>
    </source>
</evidence>
<name>A0ABR2KBK9_9EUKA</name>
<comment type="caution">
    <text evidence="1">The sequence shown here is derived from an EMBL/GenBank/DDBJ whole genome shotgun (WGS) entry which is preliminary data.</text>
</comment>
<accession>A0ABR2KBK9</accession>
<dbReference type="Proteomes" id="UP001470230">
    <property type="component" value="Unassembled WGS sequence"/>
</dbReference>
<protein>
    <recommendedName>
        <fullName evidence="3">MULE transposase domain-containing protein</fullName>
    </recommendedName>
</protein>
<reference evidence="1 2" key="1">
    <citation type="submission" date="2024-04" db="EMBL/GenBank/DDBJ databases">
        <title>Tritrichomonas musculus Genome.</title>
        <authorList>
            <person name="Alves-Ferreira E."/>
            <person name="Grigg M."/>
            <person name="Lorenzi H."/>
            <person name="Galac M."/>
        </authorList>
    </citation>
    <scope>NUCLEOTIDE SEQUENCE [LARGE SCALE GENOMIC DNA]</scope>
    <source>
        <strain evidence="1 2">EAF2021</strain>
    </source>
</reference>